<name>A0A212JL48_9BACT</name>
<dbReference type="EMBL" id="FLUM01000002">
    <property type="protein sequence ID" value="SBW00128.1"/>
    <property type="molecule type" value="Genomic_DNA"/>
</dbReference>
<proteinExistence type="predicted"/>
<protein>
    <submittedName>
        <fullName evidence="2">Uncharacterized protein</fullName>
    </submittedName>
</protein>
<feature type="transmembrane region" description="Helical" evidence="1">
    <location>
        <begin position="296"/>
        <end position="313"/>
    </location>
</feature>
<evidence type="ECO:0000256" key="1">
    <source>
        <dbReference type="SAM" id="Phobius"/>
    </source>
</evidence>
<dbReference type="RefSeq" id="WP_296941252.1">
    <property type="nucleotide sequence ID" value="NZ_LT599032.1"/>
</dbReference>
<keyword evidence="1" id="KW-0812">Transmembrane</keyword>
<reference evidence="2" key="1">
    <citation type="submission" date="2016-04" db="EMBL/GenBank/DDBJ databases">
        <authorList>
            <person name="Evans L.H."/>
            <person name="Alamgir A."/>
            <person name="Owens N."/>
            <person name="Weber N.D."/>
            <person name="Virtaneva K."/>
            <person name="Barbian K."/>
            <person name="Babar A."/>
            <person name="Rosenke K."/>
        </authorList>
    </citation>
    <scope>NUCLEOTIDE SEQUENCE</scope>
    <source>
        <strain evidence="2">86-1</strain>
    </source>
</reference>
<organism evidence="2">
    <name type="scientific">uncultured Dysgonomonas sp</name>
    <dbReference type="NCBI Taxonomy" id="206096"/>
    <lineage>
        <taxon>Bacteria</taxon>
        <taxon>Pseudomonadati</taxon>
        <taxon>Bacteroidota</taxon>
        <taxon>Bacteroidia</taxon>
        <taxon>Bacteroidales</taxon>
        <taxon>Dysgonomonadaceae</taxon>
        <taxon>Dysgonomonas</taxon>
        <taxon>environmental samples</taxon>
    </lineage>
</organism>
<dbReference type="AlphaFoldDB" id="A0A212JL48"/>
<accession>A0A212JL48</accession>
<sequence>MIDTEVKVHDNFSLEFKIGFITSKNTKDVNDFKINTWLFLPNSLDINRSTYKKNDFYRDVKNNIRLITPIYSLAEILKAGRGPLPRLQKALDDLAVNPADEVKSESFVYQVKMFVCILKSALRRHVQIIKNTATDEKVALHVENYIRDIRDIALQYREMWDELTNPDITQQQREFFLYGDDFLGNIIEQYTFQIMRLLEGRPLYARLKSELHRLVEDEIAHRKKRGFRLLDKNDEKHNSLVISQRNILKKLVESDLFLQIVRKKDGLLAEQFYYSIAAGIAMVFATVVSFFATLRFGNFTTDLFIILVFSYMFKDRIKDMMRYYFSSKLGKKYFDTKLKLSIRKQEIGWIKEAFDYIEESKLPEEVRNIRARSPLVEAENQFYDEKIVLYRKWVSLSREDIEKYKEYRLSGINDITRFNLLNFTQKMDNPSIPLYMSDEEKGIVEIEGNKVYSLYFIVQCISDKDEYYRKYRVLFNRNGIADVSELN</sequence>
<gene>
    <name evidence="2" type="ORF">KL86DYS1_20111</name>
</gene>
<keyword evidence="1" id="KW-0472">Membrane</keyword>
<feature type="transmembrane region" description="Helical" evidence="1">
    <location>
        <begin position="272"/>
        <end position="290"/>
    </location>
</feature>
<keyword evidence="1" id="KW-1133">Transmembrane helix</keyword>
<evidence type="ECO:0000313" key="2">
    <source>
        <dbReference type="EMBL" id="SBW00128.1"/>
    </source>
</evidence>